<dbReference type="AlphaFoldDB" id="A0A0F9U1R5"/>
<reference evidence="2" key="1">
    <citation type="journal article" date="2015" name="Nature">
        <title>Complex archaea that bridge the gap between prokaryotes and eukaryotes.</title>
        <authorList>
            <person name="Spang A."/>
            <person name="Saw J.H."/>
            <person name="Jorgensen S.L."/>
            <person name="Zaremba-Niedzwiedzka K."/>
            <person name="Martijn J."/>
            <person name="Lind A.E."/>
            <person name="van Eijk R."/>
            <person name="Schleper C."/>
            <person name="Guy L."/>
            <person name="Ettema T.J."/>
        </authorList>
    </citation>
    <scope>NUCLEOTIDE SEQUENCE</scope>
</reference>
<protein>
    <submittedName>
        <fullName evidence="2">Uncharacterized protein</fullName>
    </submittedName>
</protein>
<keyword evidence="1" id="KW-0175">Coiled coil</keyword>
<feature type="coiled-coil region" evidence="1">
    <location>
        <begin position="128"/>
        <end position="155"/>
    </location>
</feature>
<comment type="caution">
    <text evidence="2">The sequence shown here is derived from an EMBL/GenBank/DDBJ whole genome shotgun (WGS) entry which is preliminary data.</text>
</comment>
<gene>
    <name evidence="2" type="ORF">LCGC14_0322010</name>
</gene>
<sequence>MMVMDYLIKRVKEASSELEPDWPPWVSDKNASLKAWRYVEQLRHDKALYIKKHGKVTDYLTKKTYQIKGSEVAKALSISRASLNNTSSYSPHFRKYLDGVNADLVAAKEAKLKKAQREPSRGSIRSSKDHLVRANTELKKKVAELESQKTEELVRYAFDQLPLPVRKKLGID</sequence>
<organism evidence="2">
    <name type="scientific">marine sediment metagenome</name>
    <dbReference type="NCBI Taxonomy" id="412755"/>
    <lineage>
        <taxon>unclassified sequences</taxon>
        <taxon>metagenomes</taxon>
        <taxon>ecological metagenomes</taxon>
    </lineage>
</organism>
<name>A0A0F9U1R5_9ZZZZ</name>
<accession>A0A0F9U1R5</accession>
<evidence type="ECO:0000313" key="2">
    <source>
        <dbReference type="EMBL" id="KKN81247.1"/>
    </source>
</evidence>
<proteinExistence type="predicted"/>
<dbReference type="EMBL" id="LAZR01000218">
    <property type="protein sequence ID" value="KKN81247.1"/>
    <property type="molecule type" value="Genomic_DNA"/>
</dbReference>
<evidence type="ECO:0000256" key="1">
    <source>
        <dbReference type="SAM" id="Coils"/>
    </source>
</evidence>